<reference evidence="2" key="1">
    <citation type="submission" date="2020-09" db="EMBL/GenBank/DDBJ databases">
        <title>Draft Genome Sequence of Paenibacillus sp. WST5.</title>
        <authorList>
            <person name="Bao Z."/>
        </authorList>
    </citation>
    <scope>NUCLEOTIDE SEQUENCE</scope>
    <source>
        <strain evidence="2">WST5</strain>
    </source>
</reference>
<comment type="caution">
    <text evidence="2">The sequence shown here is derived from an EMBL/GenBank/DDBJ whole genome shotgun (WGS) entry which is preliminary data.</text>
</comment>
<sequence>MFPALRFSILFFIFVAMFLANEFEFYSIIPYLDKIEHVFSGVILCFVGLLFFRQINKHVEILHLQSKIAVWFSFFFAVAMAGFWEIHEFTTDWLFGLTSQMGSLLDTMWDIICGTAGAIATSRYLTYKARKKELPLIDVDNAEDPQIHVTSK</sequence>
<proteinExistence type="predicted"/>
<evidence type="ECO:0000313" key="2">
    <source>
        <dbReference type="EMBL" id="MBD0381433.1"/>
    </source>
</evidence>
<dbReference type="EMBL" id="JACVVD010000004">
    <property type="protein sequence ID" value="MBD0381433.1"/>
    <property type="molecule type" value="Genomic_DNA"/>
</dbReference>
<name>A0A926QK69_9BACL</name>
<dbReference type="Pfam" id="PF09997">
    <property type="entry name" value="DUF2238"/>
    <property type="match status" value="1"/>
</dbReference>
<protein>
    <submittedName>
        <fullName evidence="2">Uncharacterized protein</fullName>
    </submittedName>
</protein>
<accession>A0A926QK69</accession>
<feature type="transmembrane region" description="Helical" evidence="1">
    <location>
        <begin position="7"/>
        <end position="32"/>
    </location>
</feature>
<keyword evidence="1" id="KW-0812">Transmembrane</keyword>
<evidence type="ECO:0000313" key="3">
    <source>
        <dbReference type="Proteomes" id="UP000650466"/>
    </source>
</evidence>
<feature type="transmembrane region" description="Helical" evidence="1">
    <location>
        <begin position="107"/>
        <end position="126"/>
    </location>
</feature>
<keyword evidence="1" id="KW-1133">Transmembrane helix</keyword>
<evidence type="ECO:0000256" key="1">
    <source>
        <dbReference type="SAM" id="Phobius"/>
    </source>
</evidence>
<keyword evidence="3" id="KW-1185">Reference proteome</keyword>
<feature type="transmembrane region" description="Helical" evidence="1">
    <location>
        <begin position="68"/>
        <end position="87"/>
    </location>
</feature>
<feature type="transmembrane region" description="Helical" evidence="1">
    <location>
        <begin position="38"/>
        <end position="56"/>
    </location>
</feature>
<organism evidence="2 3">
    <name type="scientific">Paenibacillus sedimenti</name>
    <dbReference type="NCBI Taxonomy" id="2770274"/>
    <lineage>
        <taxon>Bacteria</taxon>
        <taxon>Bacillati</taxon>
        <taxon>Bacillota</taxon>
        <taxon>Bacilli</taxon>
        <taxon>Bacillales</taxon>
        <taxon>Paenibacillaceae</taxon>
        <taxon>Paenibacillus</taxon>
    </lineage>
</organism>
<dbReference type="AlphaFoldDB" id="A0A926QK69"/>
<gene>
    <name evidence="2" type="ORF">ICC18_15000</name>
</gene>
<dbReference type="InterPro" id="IPR014509">
    <property type="entry name" value="YjdF-like"/>
</dbReference>
<dbReference type="Proteomes" id="UP000650466">
    <property type="component" value="Unassembled WGS sequence"/>
</dbReference>
<keyword evidence="1" id="KW-0472">Membrane</keyword>